<dbReference type="InterPro" id="IPR004140">
    <property type="entry name" value="Exo70"/>
</dbReference>
<dbReference type="InterPro" id="IPR046364">
    <property type="entry name" value="Exo70_C"/>
</dbReference>
<evidence type="ECO:0000256" key="3">
    <source>
        <dbReference type="ARBA" id="ARBA00022483"/>
    </source>
</evidence>
<dbReference type="FunCoup" id="R7TUQ5">
    <property type="interactions" value="1240"/>
</dbReference>
<reference evidence="10" key="1">
    <citation type="submission" date="2012-12" db="EMBL/GenBank/DDBJ databases">
        <authorList>
            <person name="Hellsten U."/>
            <person name="Grimwood J."/>
            <person name="Chapman J.A."/>
            <person name="Shapiro H."/>
            <person name="Aerts A."/>
            <person name="Otillar R.P."/>
            <person name="Terry A.Y."/>
            <person name="Boore J.L."/>
            <person name="Simakov O."/>
            <person name="Marletaz F."/>
            <person name="Cho S.-J."/>
            <person name="Edsinger-Gonzales E."/>
            <person name="Havlak P."/>
            <person name="Kuo D.-H."/>
            <person name="Larsson T."/>
            <person name="Lv J."/>
            <person name="Arendt D."/>
            <person name="Savage R."/>
            <person name="Osoegawa K."/>
            <person name="de Jong P."/>
            <person name="Lindberg D.R."/>
            <person name="Seaver E.C."/>
            <person name="Weisblat D.A."/>
            <person name="Putnam N.H."/>
            <person name="Grigoriev I.V."/>
            <person name="Rokhsar D.S."/>
        </authorList>
    </citation>
    <scope>NUCLEOTIDE SEQUENCE</scope>
    <source>
        <strain evidence="10">I ESC-2004</strain>
    </source>
</reference>
<dbReference type="GO" id="GO:0006887">
    <property type="term" value="P:exocytosis"/>
    <property type="evidence" value="ECO:0007669"/>
    <property type="project" value="UniProtKB-KW"/>
</dbReference>
<dbReference type="Proteomes" id="UP000014760">
    <property type="component" value="Unassembled WGS sequence"/>
</dbReference>
<gene>
    <name evidence="8" type="ORF">CAPTEDRAFT_153271</name>
</gene>
<dbReference type="GO" id="GO:0000145">
    <property type="term" value="C:exocyst"/>
    <property type="evidence" value="ECO:0007669"/>
    <property type="project" value="InterPro"/>
</dbReference>
<reference evidence="8 10" key="2">
    <citation type="journal article" date="2013" name="Nature">
        <title>Insights into bilaterian evolution from three spiralian genomes.</title>
        <authorList>
            <person name="Simakov O."/>
            <person name="Marletaz F."/>
            <person name="Cho S.J."/>
            <person name="Edsinger-Gonzales E."/>
            <person name="Havlak P."/>
            <person name="Hellsten U."/>
            <person name="Kuo D.H."/>
            <person name="Larsson T."/>
            <person name="Lv J."/>
            <person name="Arendt D."/>
            <person name="Savage R."/>
            <person name="Osoegawa K."/>
            <person name="de Jong P."/>
            <person name="Grimwood J."/>
            <person name="Chapman J.A."/>
            <person name="Shapiro H."/>
            <person name="Aerts A."/>
            <person name="Otillar R.P."/>
            <person name="Terry A.Y."/>
            <person name="Boore J.L."/>
            <person name="Grigoriev I.V."/>
            <person name="Lindberg D.R."/>
            <person name="Seaver E.C."/>
            <person name="Weisblat D.A."/>
            <person name="Putnam N.H."/>
            <person name="Rokhsar D.S."/>
        </authorList>
    </citation>
    <scope>NUCLEOTIDE SEQUENCE</scope>
    <source>
        <strain evidence="8 10">I ESC-2004</strain>
    </source>
</reference>
<keyword evidence="10" id="KW-1185">Reference proteome</keyword>
<feature type="region of interest" description="Disordered" evidence="6">
    <location>
        <begin position="223"/>
        <end position="256"/>
    </location>
</feature>
<dbReference type="Pfam" id="PF20669">
    <property type="entry name" value="Exo70_N"/>
    <property type="match status" value="1"/>
</dbReference>
<evidence type="ECO:0000313" key="8">
    <source>
        <dbReference type="EMBL" id="ELT97419.1"/>
    </source>
</evidence>
<comment type="function">
    <text evidence="5">Component of the exocyst complex involved in the docking of exocytic vesicles with fusion sites on the plasma membrane.</text>
</comment>
<dbReference type="GO" id="GO:0015031">
    <property type="term" value="P:protein transport"/>
    <property type="evidence" value="ECO:0007669"/>
    <property type="project" value="UniProtKB-KW"/>
</dbReference>
<evidence type="ECO:0000256" key="1">
    <source>
        <dbReference type="ARBA" id="ARBA00006756"/>
    </source>
</evidence>
<dbReference type="HOGENOM" id="CLU_010236_4_0_1"/>
<protein>
    <recommendedName>
        <fullName evidence="4 5">Exocyst complex component 7</fullName>
    </recommendedName>
    <alternativeName>
        <fullName evidence="5">Exocyst complex component Exo70</fullName>
    </alternativeName>
</protein>
<dbReference type="SUPFAM" id="SSF74788">
    <property type="entry name" value="Cullin repeat-like"/>
    <property type="match status" value="1"/>
</dbReference>
<reference evidence="9" key="3">
    <citation type="submission" date="2015-06" db="UniProtKB">
        <authorList>
            <consortium name="EnsemblMetazoa"/>
        </authorList>
    </citation>
    <scope>IDENTIFICATION</scope>
</reference>
<dbReference type="OrthoDB" id="1922221at2759"/>
<sequence length="712" mass="81430">MDNLAFLKESLGRSNTMTSNMLGILSSFESRLSKLEETIIPIYQETGNLQRRHENIEKTLASLDHVIGYYHVAEEVEPFVRDGPSTGLDNYLECMNKLQMSVQYFTANNPDSPEMSHVTALYEAGKDALEREFRNLLTRHSKPVPAVVILDALAVEEECPEEEVTPIEQLSPKVVDDLKKVSTWLLQCGIDTDYMQLYYTIRSSILLKSLQTLRDHLKSGSRDSANMTLVTQSPSVSSKSKSRDTPSSRKASRRMAFVRKASNTLRKQMERLDVGGANRQTPSTQDARDDLMDVDIDFYIASVSALLKLIQSEATLMQGIIPERHQRKIFDHLIQAAYDSVVKEGQQIASSIKRATGRHNATAVISLFPVLKHLRSMKPAFDVTLEGCKGPTRTKLASLISSLDATGAKSLEDFVENIRNDPDKQSHLPKDGTVHELTSNTTLFLEQLLDFADTAGAMLLTSDPTSLPDVQNIDRPKLKLAEFITKVMSALGLNLNNKSSTYNDQTLQAIFLLNNYNYILKSLRRSNMLDIVHMWNNEVESFYEDQCLNQKRIYSQRLGLFSLLHLKDKQMESHYVQQVKNYKQQYTCHSWSWVLSPITEDQKPIGGTQDLTAESKQRFKLKDKERQMIKDKFMSFNKEIEEITRTQKSYAVPDTELKEQLKQDNKEYVLPFYRSFRKRYEGTNFTKNPEKYIKYTERDIVAMIEQFFDSTA</sequence>
<dbReference type="PANTHER" id="PTHR12542:SF41">
    <property type="entry name" value="EXOCYST COMPLEX COMPONENT 7"/>
    <property type="match status" value="1"/>
</dbReference>
<evidence type="ECO:0000259" key="7">
    <source>
        <dbReference type="Pfam" id="PF03081"/>
    </source>
</evidence>
<dbReference type="EMBL" id="AMQN01010891">
    <property type="status" value="NOT_ANNOTATED_CDS"/>
    <property type="molecule type" value="Genomic_DNA"/>
</dbReference>
<comment type="similarity">
    <text evidence="1 5">Belongs to the EXO70 family.</text>
</comment>
<evidence type="ECO:0000256" key="2">
    <source>
        <dbReference type="ARBA" id="ARBA00022448"/>
    </source>
</evidence>
<evidence type="ECO:0000256" key="4">
    <source>
        <dbReference type="ARBA" id="ARBA00026169"/>
    </source>
</evidence>
<organism evidence="8">
    <name type="scientific">Capitella teleta</name>
    <name type="common">Polychaete worm</name>
    <dbReference type="NCBI Taxonomy" id="283909"/>
    <lineage>
        <taxon>Eukaryota</taxon>
        <taxon>Metazoa</taxon>
        <taxon>Spiralia</taxon>
        <taxon>Lophotrochozoa</taxon>
        <taxon>Annelida</taxon>
        <taxon>Polychaeta</taxon>
        <taxon>Sedentaria</taxon>
        <taxon>Scolecida</taxon>
        <taxon>Capitellidae</taxon>
        <taxon>Capitella</taxon>
    </lineage>
</organism>
<evidence type="ECO:0000256" key="5">
    <source>
        <dbReference type="RuleBase" id="RU365026"/>
    </source>
</evidence>
<dbReference type="EMBL" id="KB308560">
    <property type="protein sequence ID" value="ELT97419.1"/>
    <property type="molecule type" value="Genomic_DNA"/>
</dbReference>
<dbReference type="InterPro" id="IPR016159">
    <property type="entry name" value="Cullin_repeat-like_dom_sf"/>
</dbReference>
<dbReference type="GO" id="GO:0005546">
    <property type="term" value="F:phosphatidylinositol-4,5-bisphosphate binding"/>
    <property type="evidence" value="ECO:0007669"/>
    <property type="project" value="InterPro"/>
</dbReference>
<evidence type="ECO:0000256" key="6">
    <source>
        <dbReference type="SAM" id="MobiDB-lite"/>
    </source>
</evidence>
<feature type="compositionally biased region" description="Low complexity" evidence="6">
    <location>
        <begin position="230"/>
        <end position="239"/>
    </location>
</feature>
<dbReference type="AlphaFoldDB" id="R7TUQ5"/>
<keyword evidence="2 5" id="KW-0813">Transport</keyword>
<evidence type="ECO:0000313" key="9">
    <source>
        <dbReference type="EnsemblMetazoa" id="CapteP153271"/>
    </source>
</evidence>
<keyword evidence="5" id="KW-0653">Protein transport</keyword>
<keyword evidence="3 5" id="KW-0268">Exocytosis</keyword>
<dbReference type="PANTHER" id="PTHR12542">
    <property type="entry name" value="EXOCYST COMPLEX PROTEIN EXO70"/>
    <property type="match status" value="1"/>
</dbReference>
<accession>R7TUQ5</accession>
<name>R7TUQ5_CAPTE</name>
<dbReference type="Pfam" id="PF03081">
    <property type="entry name" value="Exo70_C"/>
    <property type="match status" value="1"/>
</dbReference>
<dbReference type="EnsemblMetazoa" id="CapteT153271">
    <property type="protein sequence ID" value="CapteP153271"/>
    <property type="gene ID" value="CapteG153271"/>
</dbReference>
<dbReference type="OMA" id="GIIRAGP"/>
<dbReference type="Gene3D" id="1.20.1280.170">
    <property type="entry name" value="Exocyst complex component Exo70"/>
    <property type="match status" value="1"/>
</dbReference>
<proteinExistence type="inferred from homology"/>
<evidence type="ECO:0000313" key="10">
    <source>
        <dbReference type="Proteomes" id="UP000014760"/>
    </source>
</evidence>
<dbReference type="STRING" id="283909.R7TUQ5"/>
<feature type="domain" description="Exocyst complex subunit Exo70 C-terminal" evidence="7">
    <location>
        <begin position="303"/>
        <end position="705"/>
    </location>
</feature>